<dbReference type="InterPro" id="IPR016047">
    <property type="entry name" value="M23ase_b-sheet_dom"/>
</dbReference>
<dbReference type="PANTHER" id="PTHR21666:SF289">
    <property type="entry name" value="L-ALA--D-GLU ENDOPEPTIDASE"/>
    <property type="match status" value="1"/>
</dbReference>
<reference evidence="4 5" key="1">
    <citation type="journal article" date="2015" name="Nature">
        <title>rRNA introns, odd ribosomes, and small enigmatic genomes across a large radiation of phyla.</title>
        <authorList>
            <person name="Brown C.T."/>
            <person name="Hug L.A."/>
            <person name="Thomas B.C."/>
            <person name="Sharon I."/>
            <person name="Castelle C.J."/>
            <person name="Singh A."/>
            <person name="Wilkins M.J."/>
            <person name="Williams K.H."/>
            <person name="Banfield J.F."/>
        </authorList>
    </citation>
    <scope>NUCLEOTIDE SEQUENCE [LARGE SCALE GENOMIC DNA]</scope>
</reference>
<dbReference type="Gene3D" id="2.70.70.10">
    <property type="entry name" value="Glucose Permease (Domain IIA)"/>
    <property type="match status" value="1"/>
</dbReference>
<dbReference type="AlphaFoldDB" id="A0A0G0YCV6"/>
<dbReference type="Pfam" id="PF01551">
    <property type="entry name" value="Peptidase_M23"/>
    <property type="match status" value="1"/>
</dbReference>
<comment type="caution">
    <text evidence="4">The sequence shown here is derived from an EMBL/GenBank/DDBJ whole genome shotgun (WGS) entry which is preliminary data.</text>
</comment>
<dbReference type="GO" id="GO:0004222">
    <property type="term" value="F:metalloendopeptidase activity"/>
    <property type="evidence" value="ECO:0007669"/>
    <property type="project" value="TreeGrafter"/>
</dbReference>
<feature type="domain" description="M23ase beta-sheet core" evidence="3">
    <location>
        <begin position="290"/>
        <end position="390"/>
    </location>
</feature>
<dbReference type="EMBL" id="LCAV01000020">
    <property type="protein sequence ID" value="KKR98137.1"/>
    <property type="molecule type" value="Genomic_DNA"/>
</dbReference>
<dbReference type="Proteomes" id="UP000034108">
    <property type="component" value="Unassembled WGS sequence"/>
</dbReference>
<dbReference type="Gene3D" id="6.10.250.3150">
    <property type="match status" value="1"/>
</dbReference>
<keyword evidence="1" id="KW-0732">Signal</keyword>
<evidence type="ECO:0000259" key="3">
    <source>
        <dbReference type="Pfam" id="PF01551"/>
    </source>
</evidence>
<dbReference type="PANTHER" id="PTHR21666">
    <property type="entry name" value="PEPTIDASE-RELATED"/>
    <property type="match status" value="1"/>
</dbReference>
<protein>
    <submittedName>
        <fullName evidence="4">Peptidase M23</fullName>
    </submittedName>
</protein>
<sequence length="396" mass="44838">MRKIILLFFIFAFFLAPFTMVLASEVDEINEQIAKKQEAMKKLETQIEIYKQNIQQKQSESITLSNQLAILSSRMEKTALDIQVTEIQISQLNLEVESLGILIKEKEDKISKERQLLAHLIGSIHLSDQNNYLGVFLSYKSFSSYFDQIKNLESISEELGQALKQIKADRAELQNKQDIALKKKEAVEKLKVTLVDRQANLEEQEKAKDYLFTQTKSSENKFKLLLAQLRQEYSQFDQDLANLQKQAEKKLVENDKMESGPTSLSWPINPTKGISVYFNDPTYPFRYLFEHTGVDIRASQGTPIGAAASGYVAWVRTSRLYGNNIMLIHSNGIATLYAHLSSFNVKEDSFVKRGDIIGNSGGMPGTQGAGLSTGPHLHFEVRDNGIPVDPMNYLTR</sequence>
<keyword evidence="2" id="KW-0175">Coiled coil</keyword>
<evidence type="ECO:0000256" key="1">
    <source>
        <dbReference type="ARBA" id="ARBA00022729"/>
    </source>
</evidence>
<evidence type="ECO:0000256" key="2">
    <source>
        <dbReference type="SAM" id="Coils"/>
    </source>
</evidence>
<accession>A0A0G0YCV6</accession>
<dbReference type="InterPro" id="IPR050570">
    <property type="entry name" value="Cell_wall_metabolism_enzyme"/>
</dbReference>
<evidence type="ECO:0000313" key="4">
    <source>
        <dbReference type="EMBL" id="KKR98137.1"/>
    </source>
</evidence>
<dbReference type="InterPro" id="IPR011055">
    <property type="entry name" value="Dup_hybrid_motif"/>
</dbReference>
<proteinExistence type="predicted"/>
<organism evidence="4 5">
    <name type="scientific">Candidatus Magasanikbacteria bacterium GW2011_GWC2_41_17</name>
    <dbReference type="NCBI Taxonomy" id="1619048"/>
    <lineage>
        <taxon>Bacteria</taxon>
        <taxon>Candidatus Magasanikiibacteriota</taxon>
    </lineage>
</organism>
<feature type="coiled-coil region" evidence="2">
    <location>
        <begin position="149"/>
        <end position="260"/>
    </location>
</feature>
<dbReference type="SUPFAM" id="SSF51261">
    <property type="entry name" value="Duplicated hybrid motif"/>
    <property type="match status" value="1"/>
</dbReference>
<dbReference type="CDD" id="cd12797">
    <property type="entry name" value="M23_peptidase"/>
    <property type="match status" value="1"/>
</dbReference>
<evidence type="ECO:0000313" key="5">
    <source>
        <dbReference type="Proteomes" id="UP000034108"/>
    </source>
</evidence>
<feature type="coiled-coil region" evidence="2">
    <location>
        <begin position="26"/>
        <end position="60"/>
    </location>
</feature>
<dbReference type="STRING" id="1619048.UU49_C0020G0001"/>
<gene>
    <name evidence="4" type="ORF">UU49_C0020G0001</name>
</gene>
<name>A0A0G0YCV6_9BACT</name>